<evidence type="ECO:0000259" key="1">
    <source>
        <dbReference type="Pfam" id="PF10544"/>
    </source>
</evidence>
<accession>A0A3G4ZTT9</accession>
<organism evidence="2">
    <name type="scientific">Barrevirus sp</name>
    <dbReference type="NCBI Taxonomy" id="2487763"/>
    <lineage>
        <taxon>Viruses</taxon>
        <taxon>Varidnaviria</taxon>
        <taxon>Bamfordvirae</taxon>
        <taxon>Nucleocytoviricota</taxon>
        <taxon>Megaviricetes</taxon>
        <taxon>Imitervirales</taxon>
        <taxon>Mimiviridae</taxon>
        <taxon>Klosneuvirinae</taxon>
    </lineage>
</organism>
<protein>
    <recommendedName>
        <fullName evidence="1">Bacteriophage T5 Orf172 DNA-binding domain-containing protein</fullName>
    </recommendedName>
</protein>
<proteinExistence type="predicted"/>
<reference evidence="2" key="1">
    <citation type="submission" date="2018-10" db="EMBL/GenBank/DDBJ databases">
        <title>Hidden diversity of soil giant viruses.</title>
        <authorList>
            <person name="Schulz F."/>
            <person name="Alteio L."/>
            <person name="Goudeau D."/>
            <person name="Ryan E.M."/>
            <person name="Malmstrom R.R."/>
            <person name="Blanchard J."/>
            <person name="Woyke T."/>
        </authorList>
    </citation>
    <scope>NUCLEOTIDE SEQUENCE</scope>
    <source>
        <strain evidence="2">BAV1</strain>
    </source>
</reference>
<evidence type="ECO:0000313" key="2">
    <source>
        <dbReference type="EMBL" id="AYV76839.1"/>
    </source>
</evidence>
<sequence>MDYIIVKQLLTAINKQQFNSKNLSLLLIYIYENDIKSRSELISQLTKHHLEIHTKIGQIYAIYNEMFDKYGENILKLGFTTNLQKRLKAYVTCYFKPCILKYESVKISYPSIAESVLFVCLSKQRLANNREFFDCDINIVKSTMTTIIKEFETLDIMDIINKYSIEMATVKELKSNILKLLDNYEDKLKDLIKDDISRSTGSSIINTYEKIIESADITDEQFAKFSLKTLDELDNSQKYEIEKYTIKKMHNINTIDTEILNSKYKETQTHLTINYFKGISHILRNSKEWILKKQMIDDVIKKLGFTNIGNGVKLTRSVFSDNIKKVINECELFTDINKSQPLFKFNKPVFNNKTTIKQFMGFINTLLNKCGFIIKSNKKNKKVNKKVIQIMSYSLDYI</sequence>
<name>A0A3G4ZTT9_9VIRU</name>
<dbReference type="Pfam" id="PF10544">
    <property type="entry name" value="T5orf172"/>
    <property type="match status" value="1"/>
</dbReference>
<gene>
    <name evidence="2" type="ORF">Barrevirus1_61</name>
</gene>
<dbReference type="InterPro" id="IPR018306">
    <property type="entry name" value="Phage_T5_Orf172_DNA-bd"/>
</dbReference>
<dbReference type="EMBL" id="MK071998">
    <property type="protein sequence ID" value="AYV76839.1"/>
    <property type="molecule type" value="Genomic_DNA"/>
</dbReference>
<feature type="domain" description="Bacteriophage T5 Orf172 DNA-binding" evidence="1">
    <location>
        <begin position="58"/>
        <end position="145"/>
    </location>
</feature>